<dbReference type="Proteomes" id="UP000032142">
    <property type="component" value="Unassembled WGS sequence"/>
</dbReference>
<reference evidence="3" key="1">
    <citation type="submission" date="2014-09" db="EMBL/GenBank/DDBJ databases">
        <authorList>
            <person name="Mudge J."/>
            <person name="Ramaraj T."/>
            <person name="Lindquist I.E."/>
            <person name="Bharti A.K."/>
            <person name="Sundararajan A."/>
            <person name="Cameron C.T."/>
            <person name="Woodward J.E."/>
            <person name="May G.D."/>
            <person name="Brubaker C."/>
            <person name="Broadhvest J."/>
            <person name="Wilkins T.A."/>
        </authorList>
    </citation>
    <scope>NUCLEOTIDE SEQUENCE</scope>
    <source>
        <strain evidence="3">cv. AKA8401</strain>
    </source>
</reference>
<accession>A0A0B0P4B6</accession>
<sequence>MLEPARTTRACGLPVYRSPGRVDFTCWSIFSVFGPFLALFTLLCSPKYKT</sequence>
<proteinExistence type="predicted"/>
<keyword evidence="3" id="KW-1185">Reference proteome</keyword>
<evidence type="ECO:0000256" key="1">
    <source>
        <dbReference type="SAM" id="Phobius"/>
    </source>
</evidence>
<keyword evidence="1" id="KW-1133">Transmembrane helix</keyword>
<evidence type="ECO:0000313" key="2">
    <source>
        <dbReference type="EMBL" id="KHG19860.1"/>
    </source>
</evidence>
<gene>
    <name evidence="2" type="ORF">F383_24450</name>
</gene>
<protein>
    <submittedName>
        <fullName evidence="2">Inter-alpha-trypsin inhibitor</fullName>
    </submittedName>
</protein>
<keyword evidence="1" id="KW-0472">Membrane</keyword>
<dbReference type="EMBL" id="KN414150">
    <property type="protein sequence ID" value="KHG19860.1"/>
    <property type="molecule type" value="Genomic_DNA"/>
</dbReference>
<organism evidence="2 3">
    <name type="scientific">Gossypium arboreum</name>
    <name type="common">Tree cotton</name>
    <name type="synonym">Gossypium nanking</name>
    <dbReference type="NCBI Taxonomy" id="29729"/>
    <lineage>
        <taxon>Eukaryota</taxon>
        <taxon>Viridiplantae</taxon>
        <taxon>Streptophyta</taxon>
        <taxon>Embryophyta</taxon>
        <taxon>Tracheophyta</taxon>
        <taxon>Spermatophyta</taxon>
        <taxon>Magnoliopsida</taxon>
        <taxon>eudicotyledons</taxon>
        <taxon>Gunneridae</taxon>
        <taxon>Pentapetalae</taxon>
        <taxon>rosids</taxon>
        <taxon>malvids</taxon>
        <taxon>Malvales</taxon>
        <taxon>Malvaceae</taxon>
        <taxon>Malvoideae</taxon>
        <taxon>Gossypium</taxon>
    </lineage>
</organism>
<dbReference type="AlphaFoldDB" id="A0A0B0P4B6"/>
<feature type="transmembrane region" description="Helical" evidence="1">
    <location>
        <begin position="24"/>
        <end position="44"/>
    </location>
</feature>
<name>A0A0B0P4B6_GOSAR</name>
<evidence type="ECO:0000313" key="3">
    <source>
        <dbReference type="Proteomes" id="UP000032142"/>
    </source>
</evidence>
<keyword evidence="1" id="KW-0812">Transmembrane</keyword>